<evidence type="ECO:0000256" key="3">
    <source>
        <dbReference type="ARBA" id="ARBA00022670"/>
    </source>
</evidence>
<accession>A0A074ZIN2</accession>
<evidence type="ECO:0000256" key="2">
    <source>
        <dbReference type="ARBA" id="ARBA00022438"/>
    </source>
</evidence>
<dbReference type="EMBL" id="KL596861">
    <property type="protein sequence ID" value="KER23175.1"/>
    <property type="molecule type" value="Genomic_DNA"/>
</dbReference>
<dbReference type="Pfam" id="PF00883">
    <property type="entry name" value="Peptidase_M17"/>
    <property type="match status" value="1"/>
</dbReference>
<keyword evidence="2" id="KW-0031">Aminopeptidase</keyword>
<gene>
    <name evidence="6" type="ORF">T265_08870</name>
</gene>
<dbReference type="PANTHER" id="PTHR11963">
    <property type="entry name" value="LEUCINE AMINOPEPTIDASE-RELATED"/>
    <property type="match status" value="1"/>
</dbReference>
<proteinExistence type="inferred from homology"/>
<dbReference type="CTD" id="20323049"/>
<evidence type="ECO:0000256" key="1">
    <source>
        <dbReference type="ARBA" id="ARBA00009528"/>
    </source>
</evidence>
<name>A0A074ZIN2_OPIVI</name>
<dbReference type="InterPro" id="IPR000819">
    <property type="entry name" value="Peptidase_M17_C"/>
</dbReference>
<dbReference type="GO" id="GO:0006508">
    <property type="term" value="P:proteolysis"/>
    <property type="evidence" value="ECO:0007669"/>
    <property type="project" value="UniProtKB-KW"/>
</dbReference>
<dbReference type="GO" id="GO:0005737">
    <property type="term" value="C:cytoplasm"/>
    <property type="evidence" value="ECO:0007669"/>
    <property type="project" value="InterPro"/>
</dbReference>
<dbReference type="AlphaFoldDB" id="A0A074ZIN2"/>
<feature type="domain" description="Cytosol aminopeptidase" evidence="5">
    <location>
        <begin position="387"/>
        <end position="394"/>
    </location>
</feature>
<organism evidence="6 7">
    <name type="scientific">Opisthorchis viverrini</name>
    <name type="common">Southeast Asian liver fluke</name>
    <dbReference type="NCBI Taxonomy" id="6198"/>
    <lineage>
        <taxon>Eukaryota</taxon>
        <taxon>Metazoa</taxon>
        <taxon>Spiralia</taxon>
        <taxon>Lophotrochozoa</taxon>
        <taxon>Platyhelminthes</taxon>
        <taxon>Trematoda</taxon>
        <taxon>Digenea</taxon>
        <taxon>Opisthorchiida</taxon>
        <taxon>Opisthorchiata</taxon>
        <taxon>Opisthorchiidae</taxon>
        <taxon>Opisthorchis</taxon>
    </lineage>
</organism>
<keyword evidence="4" id="KW-0378">Hydrolase</keyword>
<dbReference type="KEGG" id="ovi:T265_08870"/>
<dbReference type="GO" id="GO:0030145">
    <property type="term" value="F:manganese ion binding"/>
    <property type="evidence" value="ECO:0007669"/>
    <property type="project" value="InterPro"/>
</dbReference>
<comment type="similarity">
    <text evidence="1">Belongs to the peptidase M17 family.</text>
</comment>
<keyword evidence="7" id="KW-1185">Reference proteome</keyword>
<dbReference type="GO" id="GO:0070006">
    <property type="term" value="F:metalloaminopeptidase activity"/>
    <property type="evidence" value="ECO:0007669"/>
    <property type="project" value="InterPro"/>
</dbReference>
<keyword evidence="3" id="KW-0645">Protease</keyword>
<dbReference type="InterPro" id="IPR011356">
    <property type="entry name" value="Leucine_aapep/pepB"/>
</dbReference>
<dbReference type="PROSITE" id="PS00631">
    <property type="entry name" value="CYTOSOL_AP"/>
    <property type="match status" value="1"/>
</dbReference>
<dbReference type="GeneID" id="20323049"/>
<dbReference type="Proteomes" id="UP000054324">
    <property type="component" value="Unassembled WGS sequence"/>
</dbReference>
<dbReference type="OrthoDB" id="412814at2759"/>
<dbReference type="SUPFAM" id="SSF53187">
    <property type="entry name" value="Zn-dependent exopeptidases"/>
    <property type="match status" value="1"/>
</dbReference>
<evidence type="ECO:0000313" key="7">
    <source>
        <dbReference type="Proteomes" id="UP000054324"/>
    </source>
</evidence>
<protein>
    <recommendedName>
        <fullName evidence="5">Cytosol aminopeptidase domain-containing protein</fullName>
    </recommendedName>
</protein>
<dbReference type="Gene3D" id="3.40.630.10">
    <property type="entry name" value="Zn peptidases"/>
    <property type="match status" value="1"/>
</dbReference>
<reference evidence="6 7" key="1">
    <citation type="submission" date="2013-11" db="EMBL/GenBank/DDBJ databases">
        <title>Opisthorchis viverrini - life in the bile duct.</title>
        <authorList>
            <person name="Young N.D."/>
            <person name="Nagarajan N."/>
            <person name="Lin S.J."/>
            <person name="Korhonen P.K."/>
            <person name="Jex A.R."/>
            <person name="Hall R.S."/>
            <person name="Safavi-Hemami H."/>
            <person name="Kaewkong W."/>
            <person name="Bertrand D."/>
            <person name="Gao S."/>
            <person name="Seet Q."/>
            <person name="Wongkham S."/>
            <person name="Teh B.T."/>
            <person name="Wongkham C."/>
            <person name="Intapan P.M."/>
            <person name="Maleewong W."/>
            <person name="Yang X."/>
            <person name="Hu M."/>
            <person name="Wang Z."/>
            <person name="Hofmann A."/>
            <person name="Sternberg P.W."/>
            <person name="Tan P."/>
            <person name="Wang J."/>
            <person name="Gasser R.B."/>
        </authorList>
    </citation>
    <scope>NUCLEOTIDE SEQUENCE [LARGE SCALE GENOMIC DNA]</scope>
</reference>
<sequence>MSVSRSVTGDSGVNAQEQGICAITVPINVCNQLNSSDHDCLVLVTDDVSILPAEFELISQCLSAQNSIVPEFHSGVHLIYCESLPSKRIVLSFTGSLDRDYDDIRRVSEAARDGISHALKIGSIRPLLALTPLKALEKIRVLPSWAKPEALCLSTLLGALHALYVPLEVREFALRPVKSDLHKSVKPSKVTSLGWFPGTYTVDHTHLVHIAWCLEEGRRVCRDIGGSDPERMCASRIVDYIKAELSDTGVVVKTGPVDATLYPLAAAVDRGSNERHRGAIVHLEYSGPLADDPNGSEVTNLFLIGKGIVYDTGGSDLKVGGIMATMHRDKCGAAAVVGFFKTAALLKPEKLRLHGSLAIVRNSIGSNAYVSDEIITSRAGLRVRVNNTDAEGRMVMTDLLCEAKEQALQVVNPHLMTFATLTGHVVLSYGPNYTGIVANGPSRVMGADQTFQSYGELLGEMHEISTLRREDFDAHKAQEEYADLINAARPVGGKRVRGHQSPAAFMIVASGLDSHMTNAEKPLPYTHFDIAGSQGPCPGIPTAVPLLTLASRYLLQGFWEVVSKLYKWWEVSIIDSMTSVFSTDPSLPYNHNLFESLIV</sequence>
<evidence type="ECO:0000259" key="5">
    <source>
        <dbReference type="PROSITE" id="PS00631"/>
    </source>
</evidence>
<dbReference type="STRING" id="6198.A0A074ZIN2"/>
<dbReference type="PANTHER" id="PTHR11963:SF48">
    <property type="entry name" value="DIPEPTIDASE B, ISOFORM A"/>
    <property type="match status" value="1"/>
</dbReference>
<dbReference type="PRINTS" id="PR00481">
    <property type="entry name" value="LAMNOPPTDASE"/>
</dbReference>
<evidence type="ECO:0000256" key="4">
    <source>
        <dbReference type="ARBA" id="ARBA00022801"/>
    </source>
</evidence>
<evidence type="ECO:0000313" key="6">
    <source>
        <dbReference type="EMBL" id="KER23175.1"/>
    </source>
</evidence>
<dbReference type="RefSeq" id="XP_009173056.1">
    <property type="nucleotide sequence ID" value="XM_009174792.1"/>
</dbReference>